<keyword evidence="4" id="KW-1185">Reference proteome</keyword>
<dbReference type="Ensembl" id="ENSLLTT00000017365.1">
    <property type="protein sequence ID" value="ENSLLTP00000016733.1"/>
    <property type="gene ID" value="ENSLLTG00000012748.1"/>
</dbReference>
<dbReference type="Pfam" id="PF02493">
    <property type="entry name" value="MORN"/>
    <property type="match status" value="2"/>
</dbReference>
<sequence>MPASAQEMTIKEVVSSLLRVEETFSAHLTRINAVILKPLLQAGSLENVKFFVLLNEHFQAIWHLTEENYRTLKESYSTSESIGVPDVYLVCKVDSFLNAYVQYFFTFGTCVVLQNFEQASRSKHDDWKLHRPALQEFLADFSPESCLAIGLYTVLQKPFRDHLQQYACVLSKLKAATGQSLEKEKISDASEKFAKLRSYVSQIVDEAGLTAALWKSVGNKITDVLCTPERRLLEDSENLPIFASSSRTDRILLFNDALVLMQGNNLRSFDLKLLWLEAAPNGTENHTLHVVTPEDSFFLLAKGLEARAVWQWKIQQAVGQALMDKRDVPMWGDGGKCFAPPPCRIATFAFRAEGRLKGATYEALTTDPFGVPFIQGRAPTLRSRISPPDSIEWLLLVSSLRRGKLVWPNGQNFAGDFKEGLENGFGISLIPQGSNDHYNCYKCHWRKGQMDGYGICTAMRWSTKVILRTTCVKVLASWIAL</sequence>
<dbReference type="InterPro" id="IPR057248">
    <property type="entry name" value="Alsin-like_PH"/>
</dbReference>
<dbReference type="Pfam" id="PF25383">
    <property type="entry name" value="PH_alsin"/>
    <property type="match status" value="1"/>
</dbReference>
<evidence type="ECO:0000256" key="1">
    <source>
        <dbReference type="ARBA" id="ARBA00022737"/>
    </source>
</evidence>
<organism evidence="3 4">
    <name type="scientific">Laticauda laticaudata</name>
    <name type="common">Blue-ringed sea krait</name>
    <name type="synonym">Blue-lipped sea krait</name>
    <dbReference type="NCBI Taxonomy" id="8630"/>
    <lineage>
        <taxon>Eukaryota</taxon>
        <taxon>Metazoa</taxon>
        <taxon>Chordata</taxon>
        <taxon>Craniata</taxon>
        <taxon>Vertebrata</taxon>
        <taxon>Euteleostomi</taxon>
        <taxon>Lepidosauria</taxon>
        <taxon>Squamata</taxon>
        <taxon>Bifurcata</taxon>
        <taxon>Unidentata</taxon>
        <taxon>Episquamata</taxon>
        <taxon>Toxicofera</taxon>
        <taxon>Serpentes</taxon>
        <taxon>Colubroidea</taxon>
        <taxon>Elapidae</taxon>
        <taxon>Laticaudinae</taxon>
        <taxon>Laticauda</taxon>
    </lineage>
</organism>
<reference evidence="3" key="2">
    <citation type="submission" date="2025-09" db="UniProtKB">
        <authorList>
            <consortium name="Ensembl"/>
        </authorList>
    </citation>
    <scope>IDENTIFICATION</scope>
</reference>
<dbReference type="SUPFAM" id="SSF48065">
    <property type="entry name" value="DBL homology domain (DH-domain)"/>
    <property type="match status" value="1"/>
</dbReference>
<dbReference type="PANTHER" id="PTHR46089">
    <property type="entry name" value="ALSIN HOMOLOG"/>
    <property type="match status" value="1"/>
</dbReference>
<dbReference type="GO" id="GO:0031267">
    <property type="term" value="F:small GTPase binding"/>
    <property type="evidence" value="ECO:0007669"/>
    <property type="project" value="TreeGrafter"/>
</dbReference>
<dbReference type="SUPFAM" id="SSF82185">
    <property type="entry name" value="Histone H3 K4-specific methyltransferase SET7/9 N-terminal domain"/>
    <property type="match status" value="1"/>
</dbReference>
<dbReference type="GO" id="GO:0005085">
    <property type="term" value="F:guanyl-nucleotide exchange factor activity"/>
    <property type="evidence" value="ECO:0007669"/>
    <property type="project" value="TreeGrafter"/>
</dbReference>
<evidence type="ECO:0000313" key="3">
    <source>
        <dbReference type="Ensembl" id="ENSLLTP00000016733.1"/>
    </source>
</evidence>
<name>A0A8C5SHQ2_LATLA</name>
<dbReference type="PANTHER" id="PTHR46089:SF1">
    <property type="entry name" value="ALS2 C-TERMINAL-LIKE PROTEIN"/>
    <property type="match status" value="1"/>
</dbReference>
<dbReference type="InterPro" id="IPR011993">
    <property type="entry name" value="PH-like_dom_sf"/>
</dbReference>
<feature type="domain" description="Alsin-like PH-like" evidence="2">
    <location>
        <begin position="220"/>
        <end position="322"/>
    </location>
</feature>
<dbReference type="GO" id="GO:0031410">
    <property type="term" value="C:cytoplasmic vesicle"/>
    <property type="evidence" value="ECO:0007669"/>
    <property type="project" value="TreeGrafter"/>
</dbReference>
<protein>
    <recommendedName>
        <fullName evidence="2">Alsin-like PH-like domain-containing protein</fullName>
    </recommendedName>
</protein>
<dbReference type="GeneTree" id="ENSGT00940000161305"/>
<evidence type="ECO:0000259" key="2">
    <source>
        <dbReference type="Pfam" id="PF25383"/>
    </source>
</evidence>
<keyword evidence="1" id="KW-0677">Repeat</keyword>
<dbReference type="GO" id="GO:0016197">
    <property type="term" value="P:endosomal transport"/>
    <property type="evidence" value="ECO:0007669"/>
    <property type="project" value="TreeGrafter"/>
</dbReference>
<dbReference type="Proteomes" id="UP000694406">
    <property type="component" value="Unplaced"/>
</dbReference>
<dbReference type="AlphaFoldDB" id="A0A8C5SHQ2"/>
<dbReference type="Gene3D" id="2.30.29.30">
    <property type="entry name" value="Pleckstrin-homology domain (PH domain)/Phosphotyrosine-binding domain (PTB)"/>
    <property type="match status" value="1"/>
</dbReference>
<reference evidence="3" key="1">
    <citation type="submission" date="2025-08" db="UniProtKB">
        <authorList>
            <consortium name="Ensembl"/>
        </authorList>
    </citation>
    <scope>IDENTIFICATION</scope>
</reference>
<accession>A0A8C5SHQ2</accession>
<dbReference type="SUPFAM" id="SSF50729">
    <property type="entry name" value="PH domain-like"/>
    <property type="match status" value="1"/>
</dbReference>
<dbReference type="InterPro" id="IPR051984">
    <property type="entry name" value="Alsin"/>
</dbReference>
<proteinExistence type="predicted"/>
<dbReference type="Gene3D" id="1.20.900.10">
    <property type="entry name" value="Dbl homology (DH) domain"/>
    <property type="match status" value="1"/>
</dbReference>
<evidence type="ECO:0000313" key="4">
    <source>
        <dbReference type="Proteomes" id="UP000694406"/>
    </source>
</evidence>
<dbReference type="InterPro" id="IPR003409">
    <property type="entry name" value="MORN"/>
</dbReference>
<dbReference type="InterPro" id="IPR035899">
    <property type="entry name" value="DBL_dom_sf"/>
</dbReference>